<protein>
    <recommendedName>
        <fullName evidence="4">FeoB-associated Cys-rich membrane protein</fullName>
    </recommendedName>
</protein>
<proteinExistence type="predicted"/>
<comment type="caution">
    <text evidence="2">The sequence shown here is derived from an EMBL/GenBank/DDBJ whole genome shotgun (WGS) entry which is preliminary data.</text>
</comment>
<evidence type="ECO:0000313" key="2">
    <source>
        <dbReference type="EMBL" id="EFV05620.1"/>
    </source>
</evidence>
<keyword evidence="1" id="KW-1133">Transmembrane helix</keyword>
<keyword evidence="1" id="KW-0812">Transmembrane</keyword>
<dbReference type="HOGENOM" id="CLU_201888_1_0_10"/>
<dbReference type="EMBL" id="AEQO01000021">
    <property type="protein sequence ID" value="EFV05620.1"/>
    <property type="molecule type" value="Genomic_DNA"/>
</dbReference>
<keyword evidence="1" id="KW-0472">Membrane</keyword>
<reference evidence="2 3" key="1">
    <citation type="submission" date="2010-12" db="EMBL/GenBank/DDBJ databases">
        <authorList>
            <person name="Muzny D."/>
            <person name="Qin X."/>
            <person name="Deng J."/>
            <person name="Jiang H."/>
            <person name="Liu Y."/>
            <person name="Qu J."/>
            <person name="Song X.-Z."/>
            <person name="Zhang L."/>
            <person name="Thornton R."/>
            <person name="Coyle M."/>
            <person name="Francisco L."/>
            <person name="Jackson L."/>
            <person name="Javaid M."/>
            <person name="Korchina V."/>
            <person name="Kovar C."/>
            <person name="Mata R."/>
            <person name="Mathew T."/>
            <person name="Ngo R."/>
            <person name="Nguyen L."/>
            <person name="Nguyen N."/>
            <person name="Okwuonu G."/>
            <person name="Ongeri F."/>
            <person name="Pham C."/>
            <person name="Simmons D."/>
            <person name="Wilczek-Boney K."/>
            <person name="Hale W."/>
            <person name="Jakkamsetti A."/>
            <person name="Pham P."/>
            <person name="Ruth R."/>
            <person name="San Lucas F."/>
            <person name="Warren J."/>
            <person name="Zhang J."/>
            <person name="Zhao Z."/>
            <person name="Zhou C."/>
            <person name="Zhu D."/>
            <person name="Lee S."/>
            <person name="Bess C."/>
            <person name="Blankenburg K."/>
            <person name="Forbes L."/>
            <person name="Fu Q."/>
            <person name="Gubbala S."/>
            <person name="Hirani K."/>
            <person name="Jayaseelan J.C."/>
            <person name="Lara F."/>
            <person name="Munidasa M."/>
            <person name="Palculict T."/>
            <person name="Patil S."/>
            <person name="Pu L.-L."/>
            <person name="Saada N."/>
            <person name="Tang L."/>
            <person name="Weissenberger G."/>
            <person name="Zhu Y."/>
            <person name="Hemphill L."/>
            <person name="Shang Y."/>
            <person name="Youmans B."/>
            <person name="Ayvaz T."/>
            <person name="Ross M."/>
            <person name="Santibanez J."/>
            <person name="Aqrawi P."/>
            <person name="Gross S."/>
            <person name="Joshi V."/>
            <person name="Fowler G."/>
            <person name="Nazareth L."/>
            <person name="Reid J."/>
            <person name="Worley K."/>
            <person name="Petrosino J."/>
            <person name="Highlander S."/>
            <person name="Gibbs R."/>
        </authorList>
    </citation>
    <scope>NUCLEOTIDE SEQUENCE [LARGE SCALE GENOMIC DNA]</scope>
    <source>
        <strain evidence="2 3">DSM 15606</strain>
    </source>
</reference>
<organism evidence="2 3">
    <name type="scientific">Segatella salivae DSM 15606</name>
    <dbReference type="NCBI Taxonomy" id="888832"/>
    <lineage>
        <taxon>Bacteria</taxon>
        <taxon>Pseudomonadati</taxon>
        <taxon>Bacteroidota</taxon>
        <taxon>Bacteroidia</taxon>
        <taxon>Bacteroidales</taxon>
        <taxon>Prevotellaceae</taxon>
        <taxon>Segatella</taxon>
    </lineage>
</organism>
<name>E6ML82_9BACT</name>
<evidence type="ECO:0008006" key="4">
    <source>
        <dbReference type="Google" id="ProtNLM"/>
    </source>
</evidence>
<dbReference type="AlphaFoldDB" id="E6ML82"/>
<evidence type="ECO:0000256" key="1">
    <source>
        <dbReference type="SAM" id="Phobius"/>
    </source>
</evidence>
<gene>
    <name evidence="2" type="ORF">HMPREF9420_0249</name>
</gene>
<keyword evidence="3" id="KW-1185">Reference proteome</keyword>
<feature type="transmembrane region" description="Helical" evidence="1">
    <location>
        <begin position="6"/>
        <end position="26"/>
    </location>
</feature>
<sequence>MSISIQYIVIFVVIALSVCFVLRNLYKAIYNNVKCKDYKCAGCAFYDKCKKVEKKQ</sequence>
<evidence type="ECO:0000313" key="3">
    <source>
        <dbReference type="Proteomes" id="UP000003874"/>
    </source>
</evidence>
<dbReference type="Proteomes" id="UP000003874">
    <property type="component" value="Unassembled WGS sequence"/>
</dbReference>
<accession>E6ML82</accession>